<evidence type="ECO:0000313" key="2">
    <source>
        <dbReference type="Proteomes" id="UP000503441"/>
    </source>
</evidence>
<reference evidence="1 2" key="1">
    <citation type="submission" date="2020-03" db="EMBL/GenBank/DDBJ databases">
        <title>Leucobacter sp. nov., isolated from beetles.</title>
        <authorList>
            <person name="Hyun D.-W."/>
            <person name="Bae J.-W."/>
        </authorList>
    </citation>
    <scope>NUCLEOTIDE SEQUENCE [LARGE SCALE GENOMIC DNA]</scope>
    <source>
        <strain evidence="1 2">HDW9A</strain>
    </source>
</reference>
<dbReference type="Proteomes" id="UP000503441">
    <property type="component" value="Chromosome"/>
</dbReference>
<dbReference type="RefSeq" id="WP_166330052.1">
    <property type="nucleotide sequence ID" value="NZ_CP049933.1"/>
</dbReference>
<protein>
    <submittedName>
        <fullName evidence="1">Fe-S oxidoreductase</fullName>
    </submittedName>
</protein>
<gene>
    <name evidence="1" type="ORF">G7066_07115</name>
</gene>
<accession>A0ABX6JVX7</accession>
<dbReference type="EMBL" id="CP049933">
    <property type="protein sequence ID" value="QIM18456.1"/>
    <property type="molecule type" value="Genomic_DNA"/>
</dbReference>
<keyword evidence="2" id="KW-1185">Reference proteome</keyword>
<evidence type="ECO:0000313" key="1">
    <source>
        <dbReference type="EMBL" id="QIM18456.1"/>
    </source>
</evidence>
<organism evidence="1 2">
    <name type="scientific">Leucobacter coleopterorum</name>
    <dbReference type="NCBI Taxonomy" id="2714933"/>
    <lineage>
        <taxon>Bacteria</taxon>
        <taxon>Bacillati</taxon>
        <taxon>Actinomycetota</taxon>
        <taxon>Actinomycetes</taxon>
        <taxon>Micrococcales</taxon>
        <taxon>Microbacteriaceae</taxon>
        <taxon>Leucobacter</taxon>
    </lineage>
</organism>
<name>A0ABX6JVX7_9MICO</name>
<proteinExistence type="predicted"/>
<sequence>MQLGARWRVGAPPHSSLPPELYAEIAEQEKKHPTADSWTLTWLEGRPRAALDDLVIVSVSAERQIVVSSVRGSLPQDDDDDWLS</sequence>